<organism evidence="1 2">
    <name type="scientific">Flavobacterium nitrogenifigens</name>
    <dbReference type="NCBI Taxonomy" id="1617283"/>
    <lineage>
        <taxon>Bacteria</taxon>
        <taxon>Pseudomonadati</taxon>
        <taxon>Bacteroidota</taxon>
        <taxon>Flavobacteriia</taxon>
        <taxon>Flavobacteriales</taxon>
        <taxon>Flavobacteriaceae</taxon>
        <taxon>Flavobacterium</taxon>
    </lineage>
</organism>
<dbReference type="Gene3D" id="3.40.50.2020">
    <property type="match status" value="1"/>
</dbReference>
<dbReference type="Gene3D" id="3.40.50.1000">
    <property type="entry name" value="HAD superfamily/HAD-like"/>
    <property type="match status" value="1"/>
</dbReference>
<dbReference type="CDD" id="cd06223">
    <property type="entry name" value="PRTases_typeI"/>
    <property type="match status" value="1"/>
</dbReference>
<reference evidence="1 2" key="1">
    <citation type="submission" date="2017-05" db="EMBL/GenBank/DDBJ databases">
        <authorList>
            <person name="Varghese N."/>
            <person name="Submissions S."/>
        </authorList>
    </citation>
    <scope>NUCLEOTIDE SEQUENCE [LARGE SCALE GENOMIC DNA]</scope>
    <source>
        <strain evidence="1 2">DSM 29982</strain>
    </source>
</reference>
<dbReference type="EMBL" id="FXTQ01000001">
    <property type="protein sequence ID" value="SMO33622.1"/>
    <property type="molecule type" value="Genomic_DNA"/>
</dbReference>
<dbReference type="OrthoDB" id="1425996at2"/>
<dbReference type="SUPFAM" id="SSF56784">
    <property type="entry name" value="HAD-like"/>
    <property type="match status" value="1"/>
</dbReference>
<dbReference type="InterPro" id="IPR036412">
    <property type="entry name" value="HAD-like_sf"/>
</dbReference>
<evidence type="ECO:0000313" key="1">
    <source>
        <dbReference type="EMBL" id="SMO33622.1"/>
    </source>
</evidence>
<protein>
    <recommendedName>
        <fullName evidence="3">Phosphoribosyl transferase domain-containing protein</fullName>
    </recommendedName>
</protein>
<dbReference type="Proteomes" id="UP000319267">
    <property type="component" value="Unassembled WGS sequence"/>
</dbReference>
<name>A0A521AFP9_9FLAO</name>
<dbReference type="SUPFAM" id="SSF53271">
    <property type="entry name" value="PRTase-like"/>
    <property type="match status" value="1"/>
</dbReference>
<evidence type="ECO:0008006" key="3">
    <source>
        <dbReference type="Google" id="ProtNLM"/>
    </source>
</evidence>
<dbReference type="RefSeq" id="WP_111377837.1">
    <property type="nucleotide sequence ID" value="NZ_CP043612.1"/>
</dbReference>
<accession>A0A521AFP9</accession>
<gene>
    <name evidence="1" type="ORF">SAMN06265220_10195</name>
</gene>
<dbReference type="AlphaFoldDB" id="A0A521AFP9"/>
<evidence type="ECO:0000313" key="2">
    <source>
        <dbReference type="Proteomes" id="UP000319267"/>
    </source>
</evidence>
<sequence length="389" mass="44456">MKLIITSTDALFDKEKQEFFPGSLEALQYFKSLSSDHKVVVISNHAETLEVIPEGIYTLNLSEIKWIRKSPKLIEYISTKLNILFEDIIVLGSKDDDMILAANARILLLTADYAKKNNPDDRIYSEGYGIGILSIDRLYYFFDHYLNIATPWFFSHSIDESFKLFGLTNAMTGQMRDRTEIEICNHLRSHLKAGYEKGKSPFRIYSLLSLYRIFKEIRDINYWACYPSSSGEPNEALISIKEVLRKSFGSRTTQDLLIRHKPSVKRNMLSAGSRVSDGCDSQFDSIHLNPYYKGKIKGKNFCIIDDFSTHGTSSETVRHLLQHEGANKVIFIALGKFKLTYKMYDYSLSGDLYAPAYKYTKNGIYKEISGVINNSGSEELLDSLKDAFL</sequence>
<dbReference type="InterPro" id="IPR029057">
    <property type="entry name" value="PRTase-like"/>
</dbReference>
<keyword evidence="2" id="KW-1185">Reference proteome</keyword>
<proteinExistence type="predicted"/>
<dbReference type="InterPro" id="IPR000836">
    <property type="entry name" value="PRTase_dom"/>
</dbReference>
<dbReference type="InterPro" id="IPR023214">
    <property type="entry name" value="HAD_sf"/>
</dbReference>